<comment type="caution">
    <text evidence="2">The sequence shown here is derived from an EMBL/GenBank/DDBJ whole genome shotgun (WGS) entry which is preliminary data.</text>
</comment>
<feature type="compositionally biased region" description="Polar residues" evidence="1">
    <location>
        <begin position="68"/>
        <end position="77"/>
    </location>
</feature>
<evidence type="ECO:0000313" key="2">
    <source>
        <dbReference type="EMBL" id="RHZ44017.1"/>
    </source>
</evidence>
<feature type="region of interest" description="Disordered" evidence="1">
    <location>
        <begin position="67"/>
        <end position="87"/>
    </location>
</feature>
<feature type="compositionally biased region" description="Basic and acidic residues" evidence="1">
    <location>
        <begin position="78"/>
        <end position="87"/>
    </location>
</feature>
<gene>
    <name evidence="2" type="ORF">Glove_772g1</name>
</gene>
<name>A0A397FZY0_9GLOM</name>
<evidence type="ECO:0000313" key="3">
    <source>
        <dbReference type="Proteomes" id="UP000266861"/>
    </source>
</evidence>
<dbReference type="EMBL" id="PQFF01000598">
    <property type="protein sequence ID" value="RHZ44017.1"/>
    <property type="molecule type" value="Genomic_DNA"/>
</dbReference>
<proteinExistence type="predicted"/>
<sequence length="87" mass="10481">MKRILSDKTNSQVLKKTRQPEALQELYHLQPEFNNKQKRILSDKTNSQVLKKTRQPEALQELYHLQPEFNNKQGQESWETKEEEKEE</sequence>
<reference evidence="2 3" key="1">
    <citation type="submission" date="2018-08" db="EMBL/GenBank/DDBJ databases">
        <title>Genome and evolution of the arbuscular mycorrhizal fungus Diversispora epigaea (formerly Glomus versiforme) and its bacterial endosymbionts.</title>
        <authorList>
            <person name="Sun X."/>
            <person name="Fei Z."/>
            <person name="Harrison M."/>
        </authorList>
    </citation>
    <scope>NUCLEOTIDE SEQUENCE [LARGE SCALE GENOMIC DNA]</scope>
    <source>
        <strain evidence="2 3">IT104</strain>
    </source>
</reference>
<dbReference type="Proteomes" id="UP000266861">
    <property type="component" value="Unassembled WGS sequence"/>
</dbReference>
<protein>
    <submittedName>
        <fullName evidence="2">Uncharacterized protein</fullName>
    </submittedName>
</protein>
<organism evidence="2 3">
    <name type="scientific">Diversispora epigaea</name>
    <dbReference type="NCBI Taxonomy" id="1348612"/>
    <lineage>
        <taxon>Eukaryota</taxon>
        <taxon>Fungi</taxon>
        <taxon>Fungi incertae sedis</taxon>
        <taxon>Mucoromycota</taxon>
        <taxon>Glomeromycotina</taxon>
        <taxon>Glomeromycetes</taxon>
        <taxon>Diversisporales</taxon>
        <taxon>Diversisporaceae</taxon>
        <taxon>Diversispora</taxon>
    </lineage>
</organism>
<accession>A0A397FZY0</accession>
<dbReference type="AlphaFoldDB" id="A0A397FZY0"/>
<keyword evidence="3" id="KW-1185">Reference proteome</keyword>
<evidence type="ECO:0000256" key="1">
    <source>
        <dbReference type="SAM" id="MobiDB-lite"/>
    </source>
</evidence>